<feature type="compositionally biased region" description="Low complexity" evidence="1">
    <location>
        <begin position="369"/>
        <end position="381"/>
    </location>
</feature>
<feature type="compositionally biased region" description="Pro residues" evidence="1">
    <location>
        <begin position="205"/>
        <end position="215"/>
    </location>
</feature>
<feature type="region of interest" description="Disordered" evidence="1">
    <location>
        <begin position="292"/>
        <end position="432"/>
    </location>
</feature>
<feature type="compositionally biased region" description="Basic and acidic residues" evidence="1">
    <location>
        <begin position="342"/>
        <end position="351"/>
    </location>
</feature>
<dbReference type="PANTHER" id="PTHR20932">
    <property type="entry name" value="LYSM AND PUTATIVE PEPTIDOGLYCAN-BINDING DOMAIN-CONTAINING PROTEIN"/>
    <property type="match status" value="1"/>
</dbReference>
<feature type="compositionally biased region" description="Polar residues" evidence="1">
    <location>
        <begin position="164"/>
        <end position="177"/>
    </location>
</feature>
<dbReference type="Proteomes" id="UP000184267">
    <property type="component" value="Unassembled WGS sequence"/>
</dbReference>
<dbReference type="SUPFAM" id="SSF54106">
    <property type="entry name" value="LysM domain"/>
    <property type="match status" value="1"/>
</dbReference>
<sequence>MKTDLGDTEGASHVRARTLDSDAGAGSLWTVRKDAKQHPLRAPSIASSSSVTLDHGTRPTMRRLLSLNDPPDETLAGDRHRGDARLFEQANVQDREMLVIVHEIQPTDSLAGVALKYGISLAELRRANQLWTSDTIHLRDTLYIPVDKARHVRHLKNALLDSDAQPTHSDTTSSHAGPTSEPGQAAPEASEYTLRKVPASQLSYFPPPTHPPSPPRTGGLTPGSFQTMPTRRVAPGRPSIPVAFARSQDAPLQNVFDVFSTSLQSTANHLRALTQSQSGLFAVRPTTSLASRLSLDSTSATASSASEELDWEHEMEDIGPAKARTRADRSPSTMRARRPRSSSRDDERAAVELDDAPFSSPPKHRRSSSSRSHGPSRPNGSAAGEYGARVVPYTDADTSEVQVHAKGVVRTAQLEPSPGMQLPALQRRRPKS</sequence>
<dbReference type="EMBL" id="MNAD01001196">
    <property type="protein sequence ID" value="OJT07296.1"/>
    <property type="molecule type" value="Genomic_DNA"/>
</dbReference>
<feature type="region of interest" description="Disordered" evidence="1">
    <location>
        <begin position="34"/>
        <end position="55"/>
    </location>
</feature>
<feature type="compositionally biased region" description="Acidic residues" evidence="1">
    <location>
        <begin position="307"/>
        <end position="317"/>
    </location>
</feature>
<comment type="caution">
    <text evidence="3">The sequence shown here is derived from an EMBL/GenBank/DDBJ whole genome shotgun (WGS) entry which is preliminary data.</text>
</comment>
<evidence type="ECO:0000313" key="4">
    <source>
        <dbReference type="Proteomes" id="UP000184267"/>
    </source>
</evidence>
<dbReference type="PROSITE" id="PS51782">
    <property type="entry name" value="LYSM"/>
    <property type="match status" value="1"/>
</dbReference>
<dbReference type="Pfam" id="PF01476">
    <property type="entry name" value="LysM"/>
    <property type="match status" value="1"/>
</dbReference>
<dbReference type="SMART" id="SM00257">
    <property type="entry name" value="LysM"/>
    <property type="match status" value="1"/>
</dbReference>
<evidence type="ECO:0000256" key="1">
    <source>
        <dbReference type="SAM" id="MobiDB-lite"/>
    </source>
</evidence>
<dbReference type="PANTHER" id="PTHR20932:SF8">
    <property type="entry name" value="LD22649P"/>
    <property type="match status" value="1"/>
</dbReference>
<gene>
    <name evidence="3" type="ORF">TRAPUB_1849</name>
</gene>
<proteinExistence type="predicted"/>
<evidence type="ECO:0000313" key="3">
    <source>
        <dbReference type="EMBL" id="OJT07296.1"/>
    </source>
</evidence>
<dbReference type="STRING" id="154538.A0A1M2VI87"/>
<dbReference type="OrthoDB" id="2107166at2759"/>
<dbReference type="InterPro" id="IPR036779">
    <property type="entry name" value="LysM_dom_sf"/>
</dbReference>
<keyword evidence="4" id="KW-1185">Reference proteome</keyword>
<protein>
    <recommendedName>
        <fullName evidence="2">LysM domain-containing protein</fullName>
    </recommendedName>
</protein>
<feature type="compositionally biased region" description="Low complexity" evidence="1">
    <location>
        <begin position="292"/>
        <end position="306"/>
    </location>
</feature>
<accession>A0A1M2VI87</accession>
<evidence type="ECO:0000259" key="2">
    <source>
        <dbReference type="PROSITE" id="PS51782"/>
    </source>
</evidence>
<feature type="region of interest" description="Disordered" evidence="1">
    <location>
        <begin position="159"/>
        <end position="221"/>
    </location>
</feature>
<dbReference type="OMA" id="ANGHDPN"/>
<dbReference type="AlphaFoldDB" id="A0A1M2VI87"/>
<organism evidence="3 4">
    <name type="scientific">Trametes pubescens</name>
    <name type="common">White-rot fungus</name>
    <dbReference type="NCBI Taxonomy" id="154538"/>
    <lineage>
        <taxon>Eukaryota</taxon>
        <taxon>Fungi</taxon>
        <taxon>Dikarya</taxon>
        <taxon>Basidiomycota</taxon>
        <taxon>Agaricomycotina</taxon>
        <taxon>Agaricomycetes</taxon>
        <taxon>Polyporales</taxon>
        <taxon>Polyporaceae</taxon>
        <taxon>Trametes</taxon>
    </lineage>
</organism>
<reference evidence="3 4" key="1">
    <citation type="submission" date="2016-10" db="EMBL/GenBank/DDBJ databases">
        <title>Genome sequence of the basidiomycete white-rot fungus Trametes pubescens.</title>
        <authorList>
            <person name="Makela M.R."/>
            <person name="Granchi Z."/>
            <person name="Peng M."/>
            <person name="De Vries R.P."/>
            <person name="Grigoriev I."/>
            <person name="Riley R."/>
            <person name="Hilden K."/>
        </authorList>
    </citation>
    <scope>NUCLEOTIDE SEQUENCE [LARGE SCALE GENOMIC DNA]</scope>
    <source>
        <strain evidence="3 4">FBCC735</strain>
    </source>
</reference>
<dbReference type="InterPro" id="IPR018392">
    <property type="entry name" value="LysM"/>
</dbReference>
<feature type="domain" description="LysM" evidence="2">
    <location>
        <begin position="100"/>
        <end position="144"/>
    </location>
</feature>
<dbReference type="Gene3D" id="3.10.350.10">
    <property type="entry name" value="LysM domain"/>
    <property type="match status" value="1"/>
</dbReference>
<dbReference type="InterPro" id="IPR045030">
    <property type="entry name" value="LYSM1-4"/>
</dbReference>
<name>A0A1M2VI87_TRAPU</name>
<dbReference type="CDD" id="cd00118">
    <property type="entry name" value="LysM"/>
    <property type="match status" value="1"/>
</dbReference>